<proteinExistence type="inferred from homology"/>
<comment type="similarity">
    <text evidence="5">In the N-terminal section; belongs to the CdiA toxin family.</text>
</comment>
<evidence type="ECO:0000256" key="4">
    <source>
        <dbReference type="ARBA" id="ARBA00023026"/>
    </source>
</evidence>
<dbReference type="InterPro" id="IPR010069">
    <property type="entry name" value="CdiA_FHA1_rpt"/>
</dbReference>
<dbReference type="RefSeq" id="WP_100288816.1">
    <property type="nucleotide sequence ID" value="NZ_PHHA01000015.1"/>
</dbReference>
<dbReference type="GO" id="GO:0003824">
    <property type="term" value="F:catalytic activity"/>
    <property type="evidence" value="ECO:0007669"/>
    <property type="project" value="UniProtKB-ARBA"/>
</dbReference>
<evidence type="ECO:0000259" key="8">
    <source>
        <dbReference type="Pfam" id="PF21726"/>
    </source>
</evidence>
<keyword evidence="4" id="KW-0843">Virulence</keyword>
<feature type="non-terminal residue" evidence="9">
    <location>
        <position position="1"/>
    </location>
</feature>
<sequence length="3049" mass="326238">NTGRIEAKTQNVHLQSRAEIKQDGSVIARTGEVNAKAQTTLSQRGETIAKGKISYKAADVNTTQSSLIAAGVTTTQTDKGENRQLDRQTQQGSAVDIQADNHAQLAGHNIAAGTLNITAQSVNLDNSQNNAHDIHLQAHSGNIQADNSQLSAVENLRISTPKTLSTQHSQLSATRIQTTQQDLITKGATWKQTGTDDFRLSGKYIQNQGGSFSTAGNFNLNADEVNNSNGQLIAGRNLNIYTTGNFNSTQGTLFSNNALELQTAQLTNTNGLIKSMGNMHIDTGNNNLLNQQTNTNKDTQKGIVTLGNLVINSATLHNTNGFIGSNQNMEINADKLLNDSGKLYAAQHANLRLNNGYYSSLGQLQADSLSLTAPSIEQHHANITVNKQLGVMGNNLISANNSTISANEINMTLAKSLAQSESSIVANQSVHINVRGTLENSNATIASQYANLTIDTNHSTLNNIKGTLFAQQNLQIDSGILNNHDGIIQAKSSAALHTTEFNNQNGVVMANNADVNSDEMNNLNGTVFSHTALNIISNTLNNTMGVIGSQGKMAIDTRGATLNNLQGQIFAHTAKLNTGAINNQQGLLRGDDTLAIDTNGQQLDNRQTQQTNQGIIGLGEVVLNHITQLDNTQGKIATTQNLTVNAQALTNTQGMINVQQQATIQAAQIDNQSGTIWGANTLINATTINNQQNGQTGSLIGATDRLTVTTSQLNNQQTVATGAKPTQGLQAKNIQLNADTLNNQQGGIYATNSAFATIKNQLNNQVGEFLAGQTAHIHSKTDNLVVDNQEGTIEAGQQLNLNAKTLQHEGTIKTQGDAKITLTDSFTLNQAFQVGNNLIFSTQGDFVNNVKQVVGNQASFTANNLTNHANGEISSKHTFINTKTVTNYGLLDGTENIIKTATLNNIGTGRIYGDHLAIQADDLNNLSDGEKSATIAARERLDLGVGTLINRDHSLIFTLGDIAIGGQLNAQNQATGYAKLVDNGSATIEALGNGDIKTQRLFNHDLYLKLGEYHTDEHIIEYAPSNSSTRYALLNKDGGEGTFDLKNNNTSDSNSYFILKDGTRIASRDWTNWNYNRHTVTSTIEYRDPAKILIGGHLSLSGSDLENNASTLSIGKTLLLGDSIFMRNDNNSDLTAGGITLKNIDIQGDINMTDTGRWESFGKEYRRYGMRGRKRWAVYGKGSGSINDIHPTQHFTFNKVLNEIGNEITGTNTTIDSQSNSAPVALKTISTANLPTNEQGNMAIPTVSAVISGQVLANHPENLADGTQPIIKTHLAEVTLPKASLYQINPEAPNGYLVETDSQFTDRKQWLSSDYMFNALRYDHNNVQKRLGDGLYEQRLVNEQINQLTGRRFLDHYHSDFEQYKALMDSGVYYADKFKLIPGVGLTAEQMAELTSDMVWFVNKEVTLPSGKTLTVLTPQVYLVTRNLDVTTQGSLISAREIVGDIHGNITNTGTIAGRDLTALSANNISNNGVVLGNTVNLAAEQTLVNLGGKIQALNSATLIGKQGVEITSQTSSSENRDLFGNAFAHTNIDRQANIDVNGKLTIYSPKDVVLKAANISANVIHVQGNNVELGTVNTANKQHYNANADNYYRLDQTQEVGSSLNAKNDVNIISENHTALRQASVHSDNGTITIGSMNGDVQIQEGRSQERLSSGSKGTTGNIFSKTTTIRKHDHNYDIAQGSVIDGNNVVLHANKGNMTIQGSNVVAKNNLTATANNINIQEAENRIFEQNFEKTKKSGLSGSLKDGVAEVGYRYLRNEQKNTDIQTTLTQSQLIAQNGNITAIAENALMLSSAILGSGQNIHLQGKQVDILAATETQTVDTEQKQKSSGFGLTAVVDPFTQAKARYETRKAEGSTQSAMGKISAYEDAFSKTLMRTVNGIQPYLRASKSSAESHYTATNQVESQFTAGGNLNVIATSGDITTQGGSFTAEGDSLFQASGDVTFGVTTATQSQQATKRASGFEINLMKDTEAATSVYHNKTKGSGDSFQEQGAVLSIGGNSRVIAQTGDANFQGTTLVAQGDNHIFASNDVNITTAQSGQNQWEATRNQGIGEAQISDTERFYGYNRVIENSDGKQVTHSSAQIASLEGDVAIHAGQDFNQKSGQILGKNDVTISAENINITSAHNSMEQSQHSSDLKIGNFARVKSPIIDLINAVDDTRKTMLDDNASDRLKSAELLGLVAQGYTLVSNVGQVMNGNTEPVLLRVESGFGVAHGRTDNSLKTQESVANTINGQHITLQARSGDINIEHADLTSRDNDGNRLANSSVTLDAVKDINLTAGTDFYKQKSSGQNVGVEVGTALSVGAKTGWSVYAKVGYGSNKSSDERTEYQNTFIDTQTLNIKSGGSTTLSGTTALANRINADVGKDLTIESLQDEHHKSSSSVSAGLQIEFGFGTAWDFRLSGSGNRGSSHFEQVGNQSGLFAEEGGYHIQAKNVHLEGGAISSTNPDNSELATNQLTFKDIHNQSRLQAMSASGSAAYGNDTYSGKDITGASPGLPLLNQEHAQSVTKATLTEGNITLNKDTAPIHTSANALGINTDLSKANPQLNGPKDIHKALAEQSKLSDSVGKIASASQSYASQRAKQAAEKGDTEEAKKWQTGGKYKRNLDMATAILTGALAGQSIEAIAAKGASPLVNNAIKQATEDNSEANILAHTLWSAIETHLSGGNALAGAVAGGSAEALAPILAEKLYGKSASELTEAEKQHIVGLSSIAGGILSAATANTGDTSSTVTTLANAALGADTAKSAVENNYLFANEAKEKFDLLHKENRTEAEENRLQELNELDKQRDQALLSACSGNLLSSGCLSSISDANRAMTSYNQNIGNSYIHTFKGLLGNDYKNVEAVLTGKTQDHIEFEKTARIIAQNWDIDVETARDIATYINRGHSVAAAVGGIYSGKTLGNFATKVPDEIDANKKLPVVGQTSGYENQVSTFFSELTQNGIKFTQDQVIAITKTNDGRIVFLEKGNAKAGLEHVLKHKNEFIAKGISESDIPNFLITALNQNNIVGYQGKGNGRPIYELNYNGKTQRVAITVGNNGFIVGANPVSIK</sequence>
<dbReference type="InterPro" id="IPR025157">
    <property type="entry name" value="Hemagglutinin_rpt"/>
</dbReference>
<evidence type="ECO:0000313" key="9">
    <source>
        <dbReference type="EMBL" id="PJG85311.1"/>
    </source>
</evidence>
<evidence type="ECO:0000256" key="1">
    <source>
        <dbReference type="ARBA" id="ARBA00004219"/>
    </source>
</evidence>
<dbReference type="OrthoDB" id="2664633at2"/>
<dbReference type="Pfam" id="PF13332">
    <property type="entry name" value="Fil_haemagg_2"/>
    <property type="match status" value="3"/>
</dbReference>
<organism evidence="9 10">
    <name type="scientific">Conservatibacter flavescens</name>
    <dbReference type="NCBI Taxonomy" id="28161"/>
    <lineage>
        <taxon>Bacteria</taxon>
        <taxon>Pseudomonadati</taxon>
        <taxon>Pseudomonadota</taxon>
        <taxon>Gammaproteobacteria</taxon>
        <taxon>Pasteurellales</taxon>
        <taxon>Pasteurellaceae</taxon>
        <taxon>Conservatibacter</taxon>
    </lineage>
</organism>
<dbReference type="NCBIfam" id="TIGR01731">
    <property type="entry name" value="fil_hemag_20aa"/>
    <property type="match status" value="11"/>
</dbReference>
<evidence type="ECO:0000256" key="3">
    <source>
        <dbReference type="ARBA" id="ARBA00022913"/>
    </source>
</evidence>
<feature type="region of interest" description="Disordered" evidence="6">
    <location>
        <begin position="75"/>
        <end position="94"/>
    </location>
</feature>
<protein>
    <submittedName>
        <fullName evidence="9">Uncharacterized protein</fullName>
    </submittedName>
</protein>
<feature type="domain" description="VENN motif-containing" evidence="7">
    <location>
        <begin position="2697"/>
        <end position="2755"/>
    </location>
</feature>
<evidence type="ECO:0000256" key="5">
    <source>
        <dbReference type="ARBA" id="ARBA00024043"/>
    </source>
</evidence>
<evidence type="ECO:0000313" key="10">
    <source>
        <dbReference type="Proteomes" id="UP000229329"/>
    </source>
</evidence>
<keyword evidence="10" id="KW-1185">Reference proteome</keyword>
<keyword evidence="2" id="KW-0800">Toxin</keyword>
<name>A0A2M8S2B8_9PAST</name>
<dbReference type="Pfam" id="PF21726">
    <property type="entry name" value="DUF6862"/>
    <property type="match status" value="1"/>
</dbReference>
<dbReference type="Proteomes" id="UP000229329">
    <property type="component" value="Unassembled WGS sequence"/>
</dbReference>
<dbReference type="InterPro" id="IPR049271">
    <property type="entry name" value="DUF6862"/>
</dbReference>
<evidence type="ECO:0000259" key="7">
    <source>
        <dbReference type="Pfam" id="PF04829"/>
    </source>
</evidence>
<comment type="subcellular location">
    <subcellularLocation>
        <location evidence="1">Target cell</location>
        <location evidence="1">Target cell cytoplasm</location>
    </subcellularLocation>
</comment>
<dbReference type="InterPro" id="IPR006914">
    <property type="entry name" value="VENN_dom"/>
</dbReference>
<evidence type="ECO:0000256" key="2">
    <source>
        <dbReference type="ARBA" id="ARBA00022656"/>
    </source>
</evidence>
<comment type="caution">
    <text evidence="9">The sequence shown here is derived from an EMBL/GenBank/DDBJ whole genome shotgun (WGS) entry which is preliminary data.</text>
</comment>
<dbReference type="GO" id="GO:0090729">
    <property type="term" value="F:toxin activity"/>
    <property type="evidence" value="ECO:0007669"/>
    <property type="project" value="UniProtKB-KW"/>
</dbReference>
<dbReference type="Pfam" id="PF04829">
    <property type="entry name" value="PT-VENN"/>
    <property type="match status" value="1"/>
</dbReference>
<evidence type="ECO:0000256" key="6">
    <source>
        <dbReference type="SAM" id="MobiDB-lite"/>
    </source>
</evidence>
<reference evidence="9 10" key="1">
    <citation type="submission" date="2017-11" db="EMBL/GenBank/DDBJ databases">
        <title>Reclassification of Bisgaard taxon 7 as Conservatibacter flavescens gen. nov., sp. nov.</title>
        <authorList>
            <person name="Christensen H."/>
        </authorList>
    </citation>
    <scope>NUCLEOTIDE SEQUENCE [LARGE SCALE GENOMIC DNA]</scope>
    <source>
        <strain evidence="9 10">7_4</strain>
    </source>
</reference>
<accession>A0A2M8S2B8</accession>
<keyword evidence="3" id="KW-1266">Target cell cytoplasm</keyword>
<feature type="domain" description="DUF6862" evidence="8">
    <location>
        <begin position="2757"/>
        <end position="2821"/>
    </location>
</feature>
<dbReference type="EMBL" id="PHHA01000015">
    <property type="protein sequence ID" value="PJG85311.1"/>
    <property type="molecule type" value="Genomic_DNA"/>
</dbReference>
<gene>
    <name evidence="9" type="ORF">CVP05_06745</name>
</gene>